<dbReference type="OrthoDB" id="10262656at2759"/>
<feature type="transmembrane region" description="Helical" evidence="7">
    <location>
        <begin position="219"/>
        <end position="237"/>
    </location>
</feature>
<dbReference type="InterPro" id="IPR036259">
    <property type="entry name" value="MFS_trans_sf"/>
</dbReference>
<organism evidence="9 10">
    <name type="scientific">Sporothrix schenckii (strain ATCC 58251 / de Perez 2211183)</name>
    <name type="common">Rose-picker's disease fungus</name>
    <dbReference type="NCBI Taxonomy" id="1391915"/>
    <lineage>
        <taxon>Eukaryota</taxon>
        <taxon>Fungi</taxon>
        <taxon>Dikarya</taxon>
        <taxon>Ascomycota</taxon>
        <taxon>Pezizomycotina</taxon>
        <taxon>Sordariomycetes</taxon>
        <taxon>Sordariomycetidae</taxon>
        <taxon>Ophiostomatales</taxon>
        <taxon>Ophiostomataceae</taxon>
        <taxon>Sporothrix</taxon>
    </lineage>
</organism>
<dbReference type="InterPro" id="IPR011701">
    <property type="entry name" value="MFS"/>
</dbReference>
<dbReference type="PANTHER" id="PTHR23504:SF6">
    <property type="entry name" value="MULTIDRUG TRANSPORTER, PUTATIVE (AFU_ORTHOLOGUE AFUA_4G08740)-RELATED"/>
    <property type="match status" value="1"/>
</dbReference>
<feature type="region of interest" description="Disordered" evidence="6">
    <location>
        <begin position="403"/>
        <end position="427"/>
    </location>
</feature>
<feature type="transmembrane region" description="Helical" evidence="7">
    <location>
        <begin position="575"/>
        <end position="595"/>
    </location>
</feature>
<dbReference type="eggNOG" id="KOG2615">
    <property type="taxonomic scope" value="Eukaryota"/>
</dbReference>
<feature type="transmembrane region" description="Helical" evidence="7">
    <location>
        <begin position="275"/>
        <end position="298"/>
    </location>
</feature>
<dbReference type="Gene3D" id="1.20.1250.20">
    <property type="entry name" value="MFS general substrate transporter like domains"/>
    <property type="match status" value="1"/>
</dbReference>
<dbReference type="Pfam" id="PF07690">
    <property type="entry name" value="MFS_1"/>
    <property type="match status" value="1"/>
</dbReference>
<feature type="compositionally biased region" description="Basic and acidic residues" evidence="6">
    <location>
        <begin position="55"/>
        <end position="65"/>
    </location>
</feature>
<feature type="transmembrane region" description="Helical" evidence="7">
    <location>
        <begin position="510"/>
        <end position="532"/>
    </location>
</feature>
<evidence type="ECO:0000256" key="5">
    <source>
        <dbReference type="ARBA" id="ARBA00023136"/>
    </source>
</evidence>
<feature type="compositionally biased region" description="Basic and acidic residues" evidence="6">
    <location>
        <begin position="1"/>
        <end position="12"/>
    </location>
</feature>
<feature type="transmembrane region" description="Helical" evidence="7">
    <location>
        <begin position="442"/>
        <end position="466"/>
    </location>
</feature>
<dbReference type="AlphaFoldDB" id="U7PNZ6"/>
<sequence>MKGIDARYDGQHTSRNGNAVADGVLTTAPTPAPTPAPVRDDKGKDVSSDTDSDDDRLQVDHHNVDLENGDGNYDAGDSNANPRLLQATGGPRSPTSASDTDDDNGSGKCTPVRNRGRTVKRKPKNEKPTKQETVRWRDLPEKGQLTVLTFARLSEPLVQTSLQSYMFYQLQSFRPDLPPSVIASQSGILHASFTAAQFLTAMVWGRLADSHLFGRKKVLMIGLAGTMLSCLGFGFSQSFWQALFFRSLGGATNGNVGVLRTMISEIIREKKYQSRAFLILPMTFNIGVIIGPILGGVLSDPAHSYPNQFGDNAFFLRFPYAAPNLLSAVILFSALLGVWLGLEETLDSRRGTRDLGIELRRKIVLLFRRSPDSIAYTPLATHSRNVSDASTVSFEMDPVTPVVSTEEEASTSATAKSSQKSKRPRTRYSQRLPFRRIFTKNVILTLLAQSIFAFHMGSFNSLWFVFLSTPVYDPTQAPAPKSPAAKAAHYLTQNLPFVFTGGIGLPPREVGMAMAILGCFGITMQLLLYPSVSARLGVVRSWRIFLCCFPVTYFIVPFLSLVPSLSAPPHAKDGAAIWFAIALVLLCHVTGRTFALPAQTILVNNCTPHPSVLGSLHGLAQSTSSLARTVGPILSGYLYGLGLNHGLVGAVFWGLSSVAIIGLIASMFVREGDGHEIWLEGDVEDED</sequence>
<dbReference type="GO" id="GO:0022857">
    <property type="term" value="F:transmembrane transporter activity"/>
    <property type="evidence" value="ECO:0007669"/>
    <property type="project" value="InterPro"/>
</dbReference>
<reference evidence="10" key="1">
    <citation type="journal article" date="2014" name="Genome Announc.">
        <title>Genome sequence of the pathogenic fungus Sporothrix schenckii (ATCC 58251).</title>
        <authorList>
            <person name="Cuomo C.A."/>
            <person name="Rodriguez-Del Valle N."/>
            <person name="Perez-Sanchez L."/>
            <person name="Abouelleil A."/>
            <person name="Goldberg J."/>
            <person name="Young S."/>
            <person name="Zeng Q."/>
            <person name="Birren B.W."/>
        </authorList>
    </citation>
    <scope>NUCLEOTIDE SEQUENCE [LARGE SCALE GENOMIC DNA]</scope>
    <source>
        <strain evidence="10">ATCC 58251 / de Perez 2211183</strain>
    </source>
</reference>
<feature type="transmembrane region" description="Helical" evidence="7">
    <location>
        <begin position="544"/>
        <end position="563"/>
    </location>
</feature>
<keyword evidence="4 7" id="KW-1133">Transmembrane helix</keyword>
<dbReference type="HOGENOM" id="CLU_001265_54_5_1"/>
<accession>U7PNZ6</accession>
<evidence type="ECO:0000313" key="10">
    <source>
        <dbReference type="Proteomes" id="UP000018087"/>
    </source>
</evidence>
<evidence type="ECO:0000256" key="1">
    <source>
        <dbReference type="ARBA" id="ARBA00004141"/>
    </source>
</evidence>
<evidence type="ECO:0000256" key="2">
    <source>
        <dbReference type="ARBA" id="ARBA00022448"/>
    </source>
</evidence>
<keyword evidence="10" id="KW-1185">Reference proteome</keyword>
<evidence type="ECO:0000256" key="6">
    <source>
        <dbReference type="SAM" id="MobiDB-lite"/>
    </source>
</evidence>
<feature type="compositionally biased region" description="Basic and acidic residues" evidence="6">
    <location>
        <begin position="38"/>
        <end position="47"/>
    </location>
</feature>
<evidence type="ECO:0000256" key="7">
    <source>
        <dbReference type="SAM" id="Phobius"/>
    </source>
</evidence>
<dbReference type="SUPFAM" id="SSF103473">
    <property type="entry name" value="MFS general substrate transporter"/>
    <property type="match status" value="1"/>
</dbReference>
<evidence type="ECO:0000259" key="8">
    <source>
        <dbReference type="PROSITE" id="PS50850"/>
    </source>
</evidence>
<feature type="compositionally biased region" description="Basic residues" evidence="6">
    <location>
        <begin position="114"/>
        <end position="124"/>
    </location>
</feature>
<dbReference type="Proteomes" id="UP000018087">
    <property type="component" value="Unassembled WGS sequence"/>
</dbReference>
<keyword evidence="3 7" id="KW-0812">Transmembrane</keyword>
<feature type="transmembrane region" description="Helical" evidence="7">
    <location>
        <begin position="318"/>
        <end position="342"/>
    </location>
</feature>
<name>U7PNZ6_SPOS1</name>
<dbReference type="CDD" id="cd17330">
    <property type="entry name" value="MFS_SLC46_TetA_like"/>
    <property type="match status" value="1"/>
</dbReference>
<feature type="transmembrane region" description="Helical" evidence="7">
    <location>
        <begin position="647"/>
        <end position="669"/>
    </location>
</feature>
<keyword evidence="2" id="KW-0813">Transport</keyword>
<feature type="domain" description="Major facilitator superfamily (MFS) profile" evidence="8">
    <location>
        <begin position="144"/>
        <end position="674"/>
    </location>
</feature>
<keyword evidence="5 7" id="KW-0472">Membrane</keyword>
<dbReference type="GO" id="GO:0016020">
    <property type="term" value="C:membrane"/>
    <property type="evidence" value="ECO:0007669"/>
    <property type="project" value="UniProtKB-SubCell"/>
</dbReference>
<evidence type="ECO:0000313" key="9">
    <source>
        <dbReference type="EMBL" id="ERS97363.1"/>
    </source>
</evidence>
<evidence type="ECO:0000256" key="3">
    <source>
        <dbReference type="ARBA" id="ARBA00022692"/>
    </source>
</evidence>
<feature type="transmembrane region" description="Helical" evidence="7">
    <location>
        <begin position="187"/>
        <end position="207"/>
    </location>
</feature>
<feature type="region of interest" description="Disordered" evidence="6">
    <location>
        <begin position="1"/>
        <end position="134"/>
    </location>
</feature>
<dbReference type="EMBL" id="KI440848">
    <property type="protein sequence ID" value="ERS97363.1"/>
    <property type="molecule type" value="Genomic_DNA"/>
</dbReference>
<evidence type="ECO:0000256" key="4">
    <source>
        <dbReference type="ARBA" id="ARBA00022989"/>
    </source>
</evidence>
<dbReference type="PANTHER" id="PTHR23504">
    <property type="entry name" value="MAJOR FACILITATOR SUPERFAMILY DOMAIN-CONTAINING PROTEIN 10"/>
    <property type="match status" value="1"/>
</dbReference>
<proteinExistence type="predicted"/>
<protein>
    <recommendedName>
        <fullName evidence="8">Major facilitator superfamily (MFS) profile domain-containing protein</fullName>
    </recommendedName>
</protein>
<comment type="subcellular location">
    <subcellularLocation>
        <location evidence="1">Membrane</location>
        <topology evidence="1">Multi-pass membrane protein</topology>
    </subcellularLocation>
</comment>
<gene>
    <name evidence="9" type="ORF">HMPREF1624_06695</name>
</gene>
<dbReference type="InterPro" id="IPR020846">
    <property type="entry name" value="MFS_dom"/>
</dbReference>
<feature type="compositionally biased region" description="Basic and acidic residues" evidence="6">
    <location>
        <begin position="125"/>
        <end position="134"/>
    </location>
</feature>
<dbReference type="PROSITE" id="PS50850">
    <property type="entry name" value="MFS"/>
    <property type="match status" value="1"/>
</dbReference>